<name>A0ABR4C451_9HELO</name>
<sequence length="13" mass="1419">MLEFEGQPNLGLA</sequence>
<keyword evidence="2" id="KW-1185">Reference proteome</keyword>
<dbReference type="Proteomes" id="UP001595075">
    <property type="component" value="Unassembled WGS sequence"/>
</dbReference>
<evidence type="ECO:0000313" key="2">
    <source>
        <dbReference type="Proteomes" id="UP001595075"/>
    </source>
</evidence>
<organism evidence="1 2">
    <name type="scientific">Oculimacula yallundae</name>
    <dbReference type="NCBI Taxonomy" id="86028"/>
    <lineage>
        <taxon>Eukaryota</taxon>
        <taxon>Fungi</taxon>
        <taxon>Dikarya</taxon>
        <taxon>Ascomycota</taxon>
        <taxon>Pezizomycotina</taxon>
        <taxon>Leotiomycetes</taxon>
        <taxon>Helotiales</taxon>
        <taxon>Ploettnerulaceae</taxon>
        <taxon>Oculimacula</taxon>
    </lineage>
</organism>
<gene>
    <name evidence="1" type="ORF">VTL71DRAFT_3844</name>
</gene>
<evidence type="ECO:0000313" key="1">
    <source>
        <dbReference type="EMBL" id="KAL2064706.1"/>
    </source>
</evidence>
<reference evidence="1 2" key="1">
    <citation type="journal article" date="2024" name="Commun. Biol.">
        <title>Comparative genomic analysis of thermophilic fungi reveals convergent evolutionary adaptations and gene losses.</title>
        <authorList>
            <person name="Steindorff A.S."/>
            <person name="Aguilar-Pontes M.V."/>
            <person name="Robinson A.J."/>
            <person name="Andreopoulos B."/>
            <person name="LaButti K."/>
            <person name="Kuo A."/>
            <person name="Mondo S."/>
            <person name="Riley R."/>
            <person name="Otillar R."/>
            <person name="Haridas S."/>
            <person name="Lipzen A."/>
            <person name="Grimwood J."/>
            <person name="Schmutz J."/>
            <person name="Clum A."/>
            <person name="Reid I.D."/>
            <person name="Moisan M.C."/>
            <person name="Butler G."/>
            <person name="Nguyen T.T.M."/>
            <person name="Dewar K."/>
            <person name="Conant G."/>
            <person name="Drula E."/>
            <person name="Henrissat B."/>
            <person name="Hansel C."/>
            <person name="Singer S."/>
            <person name="Hutchinson M.I."/>
            <person name="de Vries R.P."/>
            <person name="Natvig D.O."/>
            <person name="Powell A.J."/>
            <person name="Tsang A."/>
            <person name="Grigoriev I.V."/>
        </authorList>
    </citation>
    <scope>NUCLEOTIDE SEQUENCE [LARGE SCALE GENOMIC DNA]</scope>
    <source>
        <strain evidence="1 2">CBS 494.80</strain>
    </source>
</reference>
<proteinExistence type="predicted"/>
<protein>
    <submittedName>
        <fullName evidence="1">Uncharacterized protein</fullName>
    </submittedName>
</protein>
<accession>A0ABR4C451</accession>
<dbReference type="EMBL" id="JAZHXI010000013">
    <property type="protein sequence ID" value="KAL2064706.1"/>
    <property type="molecule type" value="Genomic_DNA"/>
</dbReference>
<comment type="caution">
    <text evidence="1">The sequence shown here is derived from an EMBL/GenBank/DDBJ whole genome shotgun (WGS) entry which is preliminary data.</text>
</comment>